<reference evidence="1 2" key="1">
    <citation type="submission" date="2020-09" db="EMBL/GenBank/DDBJ databases">
        <title>Characterization of Treponema spp. from bovine digital dermatitis in Korea.</title>
        <authorList>
            <person name="Espiritu H.M."/>
            <person name="Cho Y.I."/>
            <person name="Mamuad L."/>
        </authorList>
    </citation>
    <scope>NUCLEOTIDE SEQUENCE [LARGE SCALE GENOMIC DNA]</scope>
    <source>
        <strain evidence="1 2">KS1</strain>
    </source>
</reference>
<sequence>MNILLISHYAGAPSIGMVFRHYYLAKEWQKLGCAVKILTASYTHLRKKNFNVNKDFQEYTIDGVEYVFIKTPR</sequence>
<accession>A0A7S6WRZ0</accession>
<name>A0A7S6WRZ0_9SPIR</name>
<dbReference type="EMBL" id="CP061839">
    <property type="protein sequence ID" value="QOW61727.1"/>
    <property type="molecule type" value="Genomic_DNA"/>
</dbReference>
<evidence type="ECO:0000313" key="2">
    <source>
        <dbReference type="Proteomes" id="UP000593915"/>
    </source>
</evidence>
<dbReference type="RefSeq" id="WP_194077260.1">
    <property type="nucleotide sequence ID" value="NZ_CP061839.1"/>
</dbReference>
<proteinExistence type="predicted"/>
<dbReference type="Proteomes" id="UP000593915">
    <property type="component" value="Chromosome"/>
</dbReference>
<organism evidence="1 2">
    <name type="scientific">Treponema pedis</name>
    <dbReference type="NCBI Taxonomy" id="409322"/>
    <lineage>
        <taxon>Bacteria</taxon>
        <taxon>Pseudomonadati</taxon>
        <taxon>Spirochaetota</taxon>
        <taxon>Spirochaetia</taxon>
        <taxon>Spirochaetales</taxon>
        <taxon>Treponemataceae</taxon>
        <taxon>Treponema</taxon>
    </lineage>
</organism>
<protein>
    <submittedName>
        <fullName evidence="1">Uncharacterized protein</fullName>
    </submittedName>
</protein>
<evidence type="ECO:0000313" key="1">
    <source>
        <dbReference type="EMBL" id="QOW61727.1"/>
    </source>
</evidence>
<dbReference type="AlphaFoldDB" id="A0A7S6WRZ0"/>
<gene>
    <name evidence="1" type="ORF">IFE08_04970</name>
</gene>